<proteinExistence type="predicted"/>
<sequence length="141" mass="16496">MLSLLEWEIVCAATCCWSCWLSWREWSSCTLSRSWSCLRSCTYWREWRTNRLHATLHSSNSIRIYTLHIPSADTVEPTTIIFVCIQIKRNQKFLTTLDVELSKTVCSENIEAKLLWILLVSFDNERLSLPLTSCRNAASFR</sequence>
<reference evidence="1" key="1">
    <citation type="journal article" date="2021" name="Proc. Natl. Acad. Sci. U.S.A.">
        <title>A Catalog of Tens of Thousands of Viruses from Human Metagenomes Reveals Hidden Associations with Chronic Diseases.</title>
        <authorList>
            <person name="Tisza M.J."/>
            <person name="Buck C.B."/>
        </authorList>
    </citation>
    <scope>NUCLEOTIDE SEQUENCE</scope>
    <source>
        <strain evidence="1">Ct3z32</strain>
    </source>
</reference>
<accession>A0A8S5VHJ6</accession>
<protein>
    <submittedName>
        <fullName evidence="1">Uncharacterized protein</fullName>
    </submittedName>
</protein>
<organism evidence="1">
    <name type="scientific">Siphoviridae sp. ct3z32</name>
    <dbReference type="NCBI Taxonomy" id="2825327"/>
    <lineage>
        <taxon>Viruses</taxon>
        <taxon>Duplodnaviria</taxon>
        <taxon>Heunggongvirae</taxon>
        <taxon>Uroviricota</taxon>
        <taxon>Caudoviricetes</taxon>
    </lineage>
</organism>
<dbReference type="EMBL" id="BK016267">
    <property type="protein sequence ID" value="DAG06257.1"/>
    <property type="molecule type" value="Genomic_DNA"/>
</dbReference>
<evidence type="ECO:0000313" key="1">
    <source>
        <dbReference type="EMBL" id="DAG06257.1"/>
    </source>
</evidence>
<name>A0A8S5VHJ6_9CAUD</name>